<dbReference type="Gene3D" id="4.10.240.10">
    <property type="entry name" value="Zn(2)-C6 fungal-type DNA-binding domain"/>
    <property type="match status" value="2"/>
</dbReference>
<protein>
    <recommendedName>
        <fullName evidence="2">Zn(2)-C6 fungal-type domain-containing protein</fullName>
    </recommendedName>
</protein>
<evidence type="ECO:0000313" key="3">
    <source>
        <dbReference type="EMBL" id="KAF9782289.1"/>
    </source>
</evidence>
<dbReference type="GO" id="GO:0000981">
    <property type="term" value="F:DNA-binding transcription factor activity, RNA polymerase II-specific"/>
    <property type="evidence" value="ECO:0007669"/>
    <property type="project" value="InterPro"/>
</dbReference>
<feature type="region of interest" description="Disordered" evidence="1">
    <location>
        <begin position="74"/>
        <end position="115"/>
    </location>
</feature>
<dbReference type="PROSITE" id="PS50048">
    <property type="entry name" value="ZN2_CY6_FUNGAL_2"/>
    <property type="match status" value="2"/>
</dbReference>
<dbReference type="SUPFAM" id="SSF57701">
    <property type="entry name" value="Zn2/Cys6 DNA-binding domain"/>
    <property type="match status" value="2"/>
</dbReference>
<reference evidence="3" key="2">
    <citation type="submission" date="2020-11" db="EMBL/GenBank/DDBJ databases">
        <authorList>
            <consortium name="DOE Joint Genome Institute"/>
            <person name="Kuo A."/>
            <person name="Miyauchi S."/>
            <person name="Kiss E."/>
            <person name="Drula E."/>
            <person name="Kohler A."/>
            <person name="Sanchez-Garcia M."/>
            <person name="Andreopoulos B."/>
            <person name="Barry K.W."/>
            <person name="Bonito G."/>
            <person name="Buee M."/>
            <person name="Carver A."/>
            <person name="Chen C."/>
            <person name="Cichocki N."/>
            <person name="Clum A."/>
            <person name="Culley D."/>
            <person name="Crous P.W."/>
            <person name="Fauchery L."/>
            <person name="Girlanda M."/>
            <person name="Hayes R."/>
            <person name="Keri Z."/>
            <person name="Labutti K."/>
            <person name="Lipzen A."/>
            <person name="Lombard V."/>
            <person name="Magnuson J."/>
            <person name="Maillard F."/>
            <person name="Morin E."/>
            <person name="Murat C."/>
            <person name="Nolan M."/>
            <person name="Ohm R."/>
            <person name="Pangilinan J."/>
            <person name="Pereira M."/>
            <person name="Perotto S."/>
            <person name="Peter M."/>
            <person name="Riley R."/>
            <person name="Sitrit Y."/>
            <person name="Stielow B."/>
            <person name="Szollosi G."/>
            <person name="Zifcakova L."/>
            <person name="Stursova M."/>
            <person name="Spatafora J.W."/>
            <person name="Tedersoo L."/>
            <person name="Vaario L.-M."/>
            <person name="Yamada A."/>
            <person name="Yan M."/>
            <person name="Wang P."/>
            <person name="Xu J."/>
            <person name="Bruns T."/>
            <person name="Baldrian P."/>
            <person name="Vilgalys R."/>
            <person name="Henrissat B."/>
            <person name="Grigoriev I.V."/>
            <person name="Hibbett D."/>
            <person name="Nagy L.G."/>
            <person name="Martin F.M."/>
        </authorList>
    </citation>
    <scope>NUCLEOTIDE SEQUENCE</scope>
    <source>
        <strain evidence="3">UH-Tt-Lm1</strain>
    </source>
</reference>
<dbReference type="Pfam" id="PF00172">
    <property type="entry name" value="Zn_clus"/>
    <property type="match status" value="1"/>
</dbReference>
<feature type="compositionally biased region" description="Polar residues" evidence="1">
    <location>
        <begin position="626"/>
        <end position="637"/>
    </location>
</feature>
<feature type="region of interest" description="Disordered" evidence="1">
    <location>
        <begin position="613"/>
        <end position="637"/>
    </location>
</feature>
<dbReference type="GO" id="GO:0008270">
    <property type="term" value="F:zinc ion binding"/>
    <property type="evidence" value="ECO:0007669"/>
    <property type="project" value="InterPro"/>
</dbReference>
<dbReference type="InterPro" id="IPR036864">
    <property type="entry name" value="Zn2-C6_fun-type_DNA-bd_sf"/>
</dbReference>
<organism evidence="3 4">
    <name type="scientific">Thelephora terrestris</name>
    <dbReference type="NCBI Taxonomy" id="56493"/>
    <lineage>
        <taxon>Eukaryota</taxon>
        <taxon>Fungi</taxon>
        <taxon>Dikarya</taxon>
        <taxon>Basidiomycota</taxon>
        <taxon>Agaricomycotina</taxon>
        <taxon>Agaricomycetes</taxon>
        <taxon>Thelephorales</taxon>
        <taxon>Thelephoraceae</taxon>
        <taxon>Thelephora</taxon>
    </lineage>
</organism>
<feature type="domain" description="Zn(2)-C6 fungal-type" evidence="2">
    <location>
        <begin position="6"/>
        <end position="36"/>
    </location>
</feature>
<dbReference type="CDD" id="cd00067">
    <property type="entry name" value="GAL4"/>
    <property type="match status" value="2"/>
</dbReference>
<proteinExistence type="predicted"/>
<sequence>MPIQPICSHCRAKRLECDGARPYCTTCTQEILACNYDYDPKVRKTILPKGMACLPCRRDKRRCDGAKPACTSCKKSPKRPDCRYEDLPRFQPEKPGSMLVKRGGRRPNTKKSTKASIPPGHIDYAYWCSRIHNSHSWTAPIPHLAYDFWNSDPSAFQLSRVSADDRNMMFRLLYLSYSLVRGNLFSSSKFQAIVLGDMSGTRVHPFFVLFAEFSGRHFYQVCRAQWIFWEAQGILAHLTFGSLMTMKPEDDPVSYAQAHWSMATGLMTAGSPVIARRHYQMTLKAIKDHDIRFVKSPPKPGVAVSFTEQDHERAVLLGKIIHFESFLSLYLSGMPGARPWDDGNREAALSASAESILREIEVSVLDLERQFRQELPIAYPVLLKICPLTLRTKTFLLCKDVRACLHHLQGSNCNRGAIELSQDLIKELQSHLQDVVELTNVHSKEGDHDGSANLQSNAIMTMLSLLEIHRILARSEVAPAAVRQDSRSKCGGLMSDITLTAQKVVVAHGNYLSNFIVYDTADDKDAPDITDIISPLTVTSLLSIGGFAGTFMPLPSRTTHRDYTNPSEGLIDRLINCPPEKTVEVNFNLASKTLWSSFVVSSLRTTNNESRIYILPDEEPPGGSPDISTGSSDTPPP</sequence>
<evidence type="ECO:0000313" key="4">
    <source>
        <dbReference type="Proteomes" id="UP000736335"/>
    </source>
</evidence>
<dbReference type="SMART" id="SM00066">
    <property type="entry name" value="GAL4"/>
    <property type="match status" value="2"/>
</dbReference>
<name>A0A9P6H9G5_9AGAM</name>
<feature type="domain" description="Zn(2)-C6 fungal-type" evidence="2">
    <location>
        <begin position="52"/>
        <end position="84"/>
    </location>
</feature>
<feature type="compositionally biased region" description="Basic residues" evidence="1">
    <location>
        <begin position="102"/>
        <end position="113"/>
    </location>
</feature>
<dbReference type="InterPro" id="IPR001138">
    <property type="entry name" value="Zn2Cys6_DnaBD"/>
</dbReference>
<accession>A0A9P6H9G5</accession>
<dbReference type="PROSITE" id="PS00463">
    <property type="entry name" value="ZN2_CY6_FUNGAL_1"/>
    <property type="match status" value="1"/>
</dbReference>
<dbReference type="OrthoDB" id="39175at2759"/>
<reference evidence="3" key="1">
    <citation type="journal article" date="2020" name="Nat. Commun.">
        <title>Large-scale genome sequencing of mycorrhizal fungi provides insights into the early evolution of symbiotic traits.</title>
        <authorList>
            <person name="Miyauchi S."/>
            <person name="Kiss E."/>
            <person name="Kuo A."/>
            <person name="Drula E."/>
            <person name="Kohler A."/>
            <person name="Sanchez-Garcia M."/>
            <person name="Morin E."/>
            <person name="Andreopoulos B."/>
            <person name="Barry K.W."/>
            <person name="Bonito G."/>
            <person name="Buee M."/>
            <person name="Carver A."/>
            <person name="Chen C."/>
            <person name="Cichocki N."/>
            <person name="Clum A."/>
            <person name="Culley D."/>
            <person name="Crous P.W."/>
            <person name="Fauchery L."/>
            <person name="Girlanda M."/>
            <person name="Hayes R.D."/>
            <person name="Keri Z."/>
            <person name="LaButti K."/>
            <person name="Lipzen A."/>
            <person name="Lombard V."/>
            <person name="Magnuson J."/>
            <person name="Maillard F."/>
            <person name="Murat C."/>
            <person name="Nolan M."/>
            <person name="Ohm R.A."/>
            <person name="Pangilinan J."/>
            <person name="Pereira M.F."/>
            <person name="Perotto S."/>
            <person name="Peter M."/>
            <person name="Pfister S."/>
            <person name="Riley R."/>
            <person name="Sitrit Y."/>
            <person name="Stielow J.B."/>
            <person name="Szollosi G."/>
            <person name="Zifcakova L."/>
            <person name="Stursova M."/>
            <person name="Spatafora J.W."/>
            <person name="Tedersoo L."/>
            <person name="Vaario L.M."/>
            <person name="Yamada A."/>
            <person name="Yan M."/>
            <person name="Wang P."/>
            <person name="Xu J."/>
            <person name="Bruns T."/>
            <person name="Baldrian P."/>
            <person name="Vilgalys R."/>
            <person name="Dunand C."/>
            <person name="Henrissat B."/>
            <person name="Grigoriev I.V."/>
            <person name="Hibbett D."/>
            <person name="Nagy L.G."/>
            <person name="Martin F.M."/>
        </authorList>
    </citation>
    <scope>NUCLEOTIDE SEQUENCE</scope>
    <source>
        <strain evidence="3">UH-Tt-Lm1</strain>
    </source>
</reference>
<evidence type="ECO:0000256" key="1">
    <source>
        <dbReference type="SAM" id="MobiDB-lite"/>
    </source>
</evidence>
<dbReference type="AlphaFoldDB" id="A0A9P6H9G5"/>
<keyword evidence="4" id="KW-1185">Reference proteome</keyword>
<dbReference type="EMBL" id="WIUZ02000012">
    <property type="protein sequence ID" value="KAF9782289.1"/>
    <property type="molecule type" value="Genomic_DNA"/>
</dbReference>
<feature type="compositionally biased region" description="Basic and acidic residues" evidence="1">
    <location>
        <begin position="78"/>
        <end position="92"/>
    </location>
</feature>
<comment type="caution">
    <text evidence="3">The sequence shown here is derived from an EMBL/GenBank/DDBJ whole genome shotgun (WGS) entry which is preliminary data.</text>
</comment>
<dbReference type="Proteomes" id="UP000736335">
    <property type="component" value="Unassembled WGS sequence"/>
</dbReference>
<gene>
    <name evidence="3" type="ORF">BJ322DRAFT_1075349</name>
</gene>
<evidence type="ECO:0000259" key="2">
    <source>
        <dbReference type="PROSITE" id="PS50048"/>
    </source>
</evidence>